<evidence type="ECO:0000256" key="3">
    <source>
        <dbReference type="ARBA" id="ARBA00022475"/>
    </source>
</evidence>
<protein>
    <submittedName>
        <fullName evidence="9">Putative ABC transporter permease protein HI_0355</fullName>
    </submittedName>
</protein>
<reference evidence="9" key="1">
    <citation type="submission" date="2016-08" db="EMBL/GenBank/DDBJ databases">
        <authorList>
            <person name="Seilhamer J.J."/>
        </authorList>
    </citation>
    <scope>NUCLEOTIDE SEQUENCE</scope>
    <source>
        <strain evidence="9">86</strain>
    </source>
</reference>
<dbReference type="AlphaFoldDB" id="A0A212LMY4"/>
<feature type="domain" description="ABC transmembrane type-1" evidence="8">
    <location>
        <begin position="63"/>
        <end position="247"/>
    </location>
</feature>
<proteinExistence type="inferred from homology"/>
<comment type="similarity">
    <text evidence="7">Belongs to the binding-protein-dependent transport system permease family.</text>
</comment>
<comment type="subcellular location">
    <subcellularLocation>
        <location evidence="1 7">Cell membrane</location>
        <topology evidence="1 7">Multi-pass membrane protein</topology>
    </subcellularLocation>
</comment>
<dbReference type="EMBL" id="FMJD01000013">
    <property type="protein sequence ID" value="SCM78789.1"/>
    <property type="molecule type" value="Genomic_DNA"/>
</dbReference>
<feature type="transmembrane region" description="Helical" evidence="7">
    <location>
        <begin position="177"/>
        <end position="204"/>
    </location>
</feature>
<keyword evidence="4 7" id="KW-0812">Transmembrane</keyword>
<keyword evidence="2 7" id="KW-0813">Transport</keyword>
<keyword evidence="3" id="KW-1003">Cell membrane</keyword>
<dbReference type="SUPFAM" id="SSF161098">
    <property type="entry name" value="MetI-like"/>
    <property type="match status" value="1"/>
</dbReference>
<dbReference type="GO" id="GO:0005886">
    <property type="term" value="C:plasma membrane"/>
    <property type="evidence" value="ECO:0007669"/>
    <property type="project" value="UniProtKB-SubCell"/>
</dbReference>
<keyword evidence="5 7" id="KW-1133">Transmembrane helix</keyword>
<evidence type="ECO:0000256" key="4">
    <source>
        <dbReference type="ARBA" id="ARBA00022692"/>
    </source>
</evidence>
<evidence type="ECO:0000256" key="6">
    <source>
        <dbReference type="ARBA" id="ARBA00023136"/>
    </source>
</evidence>
<sequence>MRPKTMLAAGRGVAIQAFISFAAVLVLWQAAATGLALPAFLLPSPADVVAAYGAYGPRLLTEAGVTLLETMLGLAAGIAFGLAAGFAVSASPLAGRLLSPLLVVSQALPVFALAPLLVLWFGFGLASKVVMTTLVIFFPVASAFADGLRRTPPHFLDLARLNGAGRFRTLRLIRVPAALPALVTGIRVAAVYAPIGAVIGEWVGASRGLGLLMVQANARMQTPLLFAALGVLAAATLLLKIAVDRLTLRLIPWVEKD</sequence>
<organism evidence="9">
    <name type="scientific">uncultured Pleomorphomonas sp</name>
    <dbReference type="NCBI Taxonomy" id="442121"/>
    <lineage>
        <taxon>Bacteria</taxon>
        <taxon>Pseudomonadati</taxon>
        <taxon>Pseudomonadota</taxon>
        <taxon>Alphaproteobacteria</taxon>
        <taxon>Hyphomicrobiales</taxon>
        <taxon>Pleomorphomonadaceae</taxon>
        <taxon>Pleomorphomonas</taxon>
        <taxon>environmental samples</taxon>
    </lineage>
</organism>
<dbReference type="Pfam" id="PF00528">
    <property type="entry name" value="BPD_transp_1"/>
    <property type="match status" value="1"/>
</dbReference>
<dbReference type="PANTHER" id="PTHR30151:SF20">
    <property type="entry name" value="ABC TRANSPORTER PERMEASE PROTEIN HI_0355-RELATED"/>
    <property type="match status" value="1"/>
</dbReference>
<evidence type="ECO:0000256" key="7">
    <source>
        <dbReference type="RuleBase" id="RU363032"/>
    </source>
</evidence>
<dbReference type="Gene3D" id="1.10.3720.10">
    <property type="entry name" value="MetI-like"/>
    <property type="match status" value="1"/>
</dbReference>
<dbReference type="PROSITE" id="PS50928">
    <property type="entry name" value="ABC_TM1"/>
    <property type="match status" value="1"/>
</dbReference>
<feature type="transmembrane region" description="Helical" evidence="7">
    <location>
        <begin position="70"/>
        <end position="89"/>
    </location>
</feature>
<dbReference type="InterPro" id="IPR035906">
    <property type="entry name" value="MetI-like_sf"/>
</dbReference>
<dbReference type="GO" id="GO:0055085">
    <property type="term" value="P:transmembrane transport"/>
    <property type="evidence" value="ECO:0007669"/>
    <property type="project" value="InterPro"/>
</dbReference>
<feature type="transmembrane region" description="Helical" evidence="7">
    <location>
        <begin position="101"/>
        <end position="123"/>
    </location>
</feature>
<dbReference type="PANTHER" id="PTHR30151">
    <property type="entry name" value="ALKANE SULFONATE ABC TRANSPORTER-RELATED, MEMBRANE SUBUNIT"/>
    <property type="match status" value="1"/>
</dbReference>
<keyword evidence="6 7" id="KW-0472">Membrane</keyword>
<accession>A0A212LMY4</accession>
<evidence type="ECO:0000259" key="8">
    <source>
        <dbReference type="PROSITE" id="PS50928"/>
    </source>
</evidence>
<evidence type="ECO:0000313" key="9">
    <source>
        <dbReference type="EMBL" id="SCM78789.1"/>
    </source>
</evidence>
<dbReference type="RefSeq" id="WP_288198249.1">
    <property type="nucleotide sequence ID" value="NZ_LT608334.1"/>
</dbReference>
<evidence type="ECO:0000256" key="5">
    <source>
        <dbReference type="ARBA" id="ARBA00022989"/>
    </source>
</evidence>
<dbReference type="CDD" id="cd06261">
    <property type="entry name" value="TM_PBP2"/>
    <property type="match status" value="1"/>
</dbReference>
<feature type="transmembrane region" description="Helical" evidence="7">
    <location>
        <begin position="224"/>
        <end position="243"/>
    </location>
</feature>
<name>A0A212LMY4_9HYPH</name>
<evidence type="ECO:0000256" key="2">
    <source>
        <dbReference type="ARBA" id="ARBA00022448"/>
    </source>
</evidence>
<gene>
    <name evidence="9" type="ORF">KL86PLE_90080</name>
</gene>
<dbReference type="InterPro" id="IPR000515">
    <property type="entry name" value="MetI-like"/>
</dbReference>
<evidence type="ECO:0000256" key="1">
    <source>
        <dbReference type="ARBA" id="ARBA00004651"/>
    </source>
</evidence>